<sequence>MERVAASSQAVCCTLQPLNARLSTLRIALTPGQRFRFGRHAECEQSFPSDYRISSLHASLLLDVWDDGTPCIAIEDSSINGTYINAERVPKGARLRLRSGDQLFLVIPSEELLHATGYEGSLVAKFIGYVFSYDSDVTPAAAPVGRLSGRFVPASEKSAPEDAMGETDPCSSQAASSGTPSSIAQMTAAARAAAATAAEPPPPMDRLRRVAAELHEERDAAAGSGEPPPPTGAAGELPPAVSMATWLANLRSVESARPPWSVASEDLQAAWERWRSEAKPARGGGTTCHGYRAGSTPR</sequence>
<evidence type="ECO:0000313" key="4">
    <source>
        <dbReference type="Proteomes" id="UP000013827"/>
    </source>
</evidence>
<dbReference type="KEGG" id="ehx:EMIHUDRAFT_118367"/>
<dbReference type="RefSeq" id="XP_005771048.1">
    <property type="nucleotide sequence ID" value="XM_005770991.1"/>
</dbReference>
<feature type="region of interest" description="Disordered" evidence="1">
    <location>
        <begin position="217"/>
        <end position="237"/>
    </location>
</feature>
<dbReference type="EnsemblProtists" id="EOD18619">
    <property type="protein sequence ID" value="EOD18619"/>
    <property type="gene ID" value="EMIHUDRAFT_118367"/>
</dbReference>
<dbReference type="Gene3D" id="2.60.200.20">
    <property type="match status" value="1"/>
</dbReference>
<dbReference type="InterPro" id="IPR000253">
    <property type="entry name" value="FHA_dom"/>
</dbReference>
<organism evidence="3 4">
    <name type="scientific">Emiliania huxleyi (strain CCMP1516)</name>
    <dbReference type="NCBI Taxonomy" id="280463"/>
    <lineage>
        <taxon>Eukaryota</taxon>
        <taxon>Haptista</taxon>
        <taxon>Haptophyta</taxon>
        <taxon>Prymnesiophyceae</taxon>
        <taxon>Isochrysidales</taxon>
        <taxon>Noelaerhabdaceae</taxon>
        <taxon>Emiliania</taxon>
    </lineage>
</organism>
<evidence type="ECO:0000256" key="1">
    <source>
        <dbReference type="SAM" id="MobiDB-lite"/>
    </source>
</evidence>
<feature type="region of interest" description="Disordered" evidence="1">
    <location>
        <begin position="276"/>
        <end position="298"/>
    </location>
</feature>
<dbReference type="AlphaFoldDB" id="A0A0D3J534"/>
<evidence type="ECO:0000259" key="2">
    <source>
        <dbReference type="PROSITE" id="PS50006"/>
    </source>
</evidence>
<feature type="domain" description="FHA" evidence="2">
    <location>
        <begin position="35"/>
        <end position="89"/>
    </location>
</feature>
<name>A0A0D3J534_EMIH1</name>
<feature type="region of interest" description="Disordered" evidence="1">
    <location>
        <begin position="155"/>
        <end position="204"/>
    </location>
</feature>
<accession>A0A0D3J534</accession>
<dbReference type="SUPFAM" id="SSF49879">
    <property type="entry name" value="SMAD/FHA domain"/>
    <property type="match status" value="1"/>
</dbReference>
<dbReference type="Pfam" id="PF00498">
    <property type="entry name" value="FHA"/>
    <property type="match status" value="1"/>
</dbReference>
<dbReference type="HOGENOM" id="CLU_981525_0_0_1"/>
<dbReference type="PROSITE" id="PS50006">
    <property type="entry name" value="FHA_DOMAIN"/>
    <property type="match status" value="1"/>
</dbReference>
<dbReference type="InterPro" id="IPR008984">
    <property type="entry name" value="SMAD_FHA_dom_sf"/>
</dbReference>
<feature type="compositionally biased region" description="Low complexity" evidence="1">
    <location>
        <begin position="171"/>
        <end position="198"/>
    </location>
</feature>
<reference evidence="4" key="1">
    <citation type="journal article" date="2013" name="Nature">
        <title>Pan genome of the phytoplankton Emiliania underpins its global distribution.</title>
        <authorList>
            <person name="Read B.A."/>
            <person name="Kegel J."/>
            <person name="Klute M.J."/>
            <person name="Kuo A."/>
            <person name="Lefebvre S.C."/>
            <person name="Maumus F."/>
            <person name="Mayer C."/>
            <person name="Miller J."/>
            <person name="Monier A."/>
            <person name="Salamov A."/>
            <person name="Young J."/>
            <person name="Aguilar M."/>
            <person name="Claverie J.M."/>
            <person name="Frickenhaus S."/>
            <person name="Gonzalez K."/>
            <person name="Herman E.K."/>
            <person name="Lin Y.C."/>
            <person name="Napier J."/>
            <person name="Ogata H."/>
            <person name="Sarno A.F."/>
            <person name="Shmutz J."/>
            <person name="Schroeder D."/>
            <person name="de Vargas C."/>
            <person name="Verret F."/>
            <person name="von Dassow P."/>
            <person name="Valentin K."/>
            <person name="Van de Peer Y."/>
            <person name="Wheeler G."/>
            <person name="Dacks J.B."/>
            <person name="Delwiche C.F."/>
            <person name="Dyhrman S.T."/>
            <person name="Glockner G."/>
            <person name="John U."/>
            <person name="Richards T."/>
            <person name="Worden A.Z."/>
            <person name="Zhang X."/>
            <person name="Grigoriev I.V."/>
            <person name="Allen A.E."/>
            <person name="Bidle K."/>
            <person name="Borodovsky M."/>
            <person name="Bowler C."/>
            <person name="Brownlee C."/>
            <person name="Cock J.M."/>
            <person name="Elias M."/>
            <person name="Gladyshev V.N."/>
            <person name="Groth M."/>
            <person name="Guda C."/>
            <person name="Hadaegh A."/>
            <person name="Iglesias-Rodriguez M.D."/>
            <person name="Jenkins J."/>
            <person name="Jones B.M."/>
            <person name="Lawson T."/>
            <person name="Leese F."/>
            <person name="Lindquist E."/>
            <person name="Lobanov A."/>
            <person name="Lomsadze A."/>
            <person name="Malik S.B."/>
            <person name="Marsh M.E."/>
            <person name="Mackinder L."/>
            <person name="Mock T."/>
            <person name="Mueller-Roeber B."/>
            <person name="Pagarete A."/>
            <person name="Parker M."/>
            <person name="Probert I."/>
            <person name="Quesneville H."/>
            <person name="Raines C."/>
            <person name="Rensing S.A."/>
            <person name="Riano-Pachon D.M."/>
            <person name="Richier S."/>
            <person name="Rokitta S."/>
            <person name="Shiraiwa Y."/>
            <person name="Soanes D.M."/>
            <person name="van der Giezen M."/>
            <person name="Wahlund T.M."/>
            <person name="Williams B."/>
            <person name="Wilson W."/>
            <person name="Wolfe G."/>
            <person name="Wurch L.L."/>
        </authorList>
    </citation>
    <scope>NUCLEOTIDE SEQUENCE</scope>
</reference>
<dbReference type="GeneID" id="17264164"/>
<evidence type="ECO:0000313" key="3">
    <source>
        <dbReference type="EnsemblProtists" id="EOD18619"/>
    </source>
</evidence>
<protein>
    <recommendedName>
        <fullName evidence="2">FHA domain-containing protein</fullName>
    </recommendedName>
</protein>
<keyword evidence="4" id="KW-1185">Reference proteome</keyword>
<dbReference type="STRING" id="2903.R1ECL0"/>
<proteinExistence type="predicted"/>
<dbReference type="PaxDb" id="2903-EOD18619"/>
<dbReference type="Proteomes" id="UP000013827">
    <property type="component" value="Unassembled WGS sequence"/>
</dbReference>
<reference evidence="3" key="2">
    <citation type="submission" date="2024-10" db="UniProtKB">
        <authorList>
            <consortium name="EnsemblProtists"/>
        </authorList>
    </citation>
    <scope>IDENTIFICATION</scope>
</reference>